<dbReference type="AlphaFoldDB" id="A0A9W8BCE2"/>
<feature type="region of interest" description="Disordered" evidence="6">
    <location>
        <begin position="1"/>
        <end position="37"/>
    </location>
</feature>
<keyword evidence="2" id="KW-0963">Cytoplasm</keyword>
<comment type="caution">
    <text evidence="8">The sequence shown here is derived from an EMBL/GenBank/DDBJ whole genome shotgun (WGS) entry which is preliminary data.</text>
</comment>
<accession>A0A9W8BCE2</accession>
<dbReference type="PANTHER" id="PTHR46212:SF3">
    <property type="entry name" value="GH27120P"/>
    <property type="match status" value="1"/>
</dbReference>
<dbReference type="InterPro" id="IPR002048">
    <property type="entry name" value="EF_hand_dom"/>
</dbReference>
<evidence type="ECO:0000313" key="8">
    <source>
        <dbReference type="EMBL" id="KAJ1984589.1"/>
    </source>
</evidence>
<feature type="region of interest" description="Disordered" evidence="6">
    <location>
        <begin position="52"/>
        <end position="100"/>
    </location>
</feature>
<dbReference type="EMBL" id="JANBQB010000015">
    <property type="protein sequence ID" value="KAJ1984589.1"/>
    <property type="molecule type" value="Genomic_DNA"/>
</dbReference>
<dbReference type="GO" id="GO:0005509">
    <property type="term" value="F:calcium ion binding"/>
    <property type="evidence" value="ECO:0007669"/>
    <property type="project" value="InterPro"/>
</dbReference>
<gene>
    <name evidence="8" type="ORF">H4R34_000561</name>
</gene>
<evidence type="ECO:0000256" key="1">
    <source>
        <dbReference type="ARBA" id="ARBA00004496"/>
    </source>
</evidence>
<dbReference type="PANTHER" id="PTHR46212">
    <property type="entry name" value="PEFLIN"/>
    <property type="match status" value="1"/>
</dbReference>
<dbReference type="Pfam" id="PF13499">
    <property type="entry name" value="EF-hand_7"/>
    <property type="match status" value="1"/>
</dbReference>
<keyword evidence="9" id="KW-1185">Reference proteome</keyword>
<dbReference type="PROSITE" id="PS00018">
    <property type="entry name" value="EF_HAND_1"/>
    <property type="match status" value="1"/>
</dbReference>
<comment type="subcellular location">
    <subcellularLocation>
        <location evidence="1">Cytoplasm</location>
    </subcellularLocation>
</comment>
<evidence type="ECO:0000256" key="3">
    <source>
        <dbReference type="ARBA" id="ARBA00022723"/>
    </source>
</evidence>
<feature type="compositionally biased region" description="Low complexity" evidence="6">
    <location>
        <begin position="84"/>
        <end position="95"/>
    </location>
</feature>
<sequence>MVLSSSVPREGLPHIITRHLSNGKSSHRRSPSATKQNETVVDAYKTMYPSTQTGRKVAFQESHDGHSRPSRRYTLQGAPDYGYATPESTSAASSPYGHSPVEPRPINIPTQHNRSRQSIASVESLHGGMTPGMYQSDTAIYTPHHYYDRGHHHHHAPPAITRRSSMSRASHRSPRISPNFPTVPVPGTTMVSHGAGLQEATERTKHHLSRHSTGAPLSIKEQDTQQLQKWFRSVDKDKDGLLTPEDLHSILLNGDWTKFNMETIRLLVSLFDLDGRGRLNFAEFRSMWRYVIDWRECFDKFDEDQSGTIRSHQFKRALRSFGYDLDDGLVELTTHRFNKNYGGTSSAICIDNFIQACVTIKGLRDAFQAMQPDVSGRVTVTYSQLFRLVMNDHTCYHGRR</sequence>
<evidence type="ECO:0000259" key="7">
    <source>
        <dbReference type="PROSITE" id="PS50222"/>
    </source>
</evidence>
<dbReference type="Proteomes" id="UP001151582">
    <property type="component" value="Unassembled WGS sequence"/>
</dbReference>
<evidence type="ECO:0000256" key="6">
    <source>
        <dbReference type="SAM" id="MobiDB-lite"/>
    </source>
</evidence>
<dbReference type="Pfam" id="PF13405">
    <property type="entry name" value="EF-hand_6"/>
    <property type="match status" value="1"/>
</dbReference>
<dbReference type="Gene3D" id="1.10.238.10">
    <property type="entry name" value="EF-hand"/>
    <property type="match status" value="1"/>
</dbReference>
<dbReference type="SMART" id="SM00054">
    <property type="entry name" value="EFh"/>
    <property type="match status" value="3"/>
</dbReference>
<keyword evidence="4" id="KW-0677">Repeat</keyword>
<dbReference type="InterPro" id="IPR018247">
    <property type="entry name" value="EF_Hand_1_Ca_BS"/>
</dbReference>
<dbReference type="PROSITE" id="PS50222">
    <property type="entry name" value="EF_HAND_2"/>
    <property type="match status" value="2"/>
</dbReference>
<dbReference type="SUPFAM" id="SSF47473">
    <property type="entry name" value="EF-hand"/>
    <property type="match status" value="1"/>
</dbReference>
<evidence type="ECO:0000256" key="2">
    <source>
        <dbReference type="ARBA" id="ARBA00022490"/>
    </source>
</evidence>
<evidence type="ECO:0000313" key="9">
    <source>
        <dbReference type="Proteomes" id="UP001151582"/>
    </source>
</evidence>
<keyword evidence="3" id="KW-0479">Metal-binding</keyword>
<feature type="domain" description="EF-hand" evidence="7">
    <location>
        <begin position="222"/>
        <end position="257"/>
    </location>
</feature>
<feature type="region of interest" description="Disordered" evidence="6">
    <location>
        <begin position="150"/>
        <end position="185"/>
    </location>
</feature>
<dbReference type="InterPro" id="IPR051426">
    <property type="entry name" value="Peflin/Sorcin_CaBP"/>
</dbReference>
<evidence type="ECO:0000256" key="4">
    <source>
        <dbReference type="ARBA" id="ARBA00022737"/>
    </source>
</evidence>
<reference evidence="8" key="1">
    <citation type="submission" date="2022-07" db="EMBL/GenBank/DDBJ databases">
        <title>Phylogenomic reconstructions and comparative analyses of Kickxellomycotina fungi.</title>
        <authorList>
            <person name="Reynolds N.K."/>
            <person name="Stajich J.E."/>
            <person name="Barry K."/>
            <person name="Grigoriev I.V."/>
            <person name="Crous P."/>
            <person name="Smith M.E."/>
        </authorList>
    </citation>
    <scope>NUCLEOTIDE SEQUENCE</scope>
    <source>
        <strain evidence="8">RSA 567</strain>
    </source>
</reference>
<protein>
    <recommendedName>
        <fullName evidence="7">EF-hand domain-containing protein</fullName>
    </recommendedName>
</protein>
<feature type="domain" description="EF-hand" evidence="7">
    <location>
        <begin position="289"/>
        <end position="324"/>
    </location>
</feature>
<evidence type="ECO:0000256" key="5">
    <source>
        <dbReference type="ARBA" id="ARBA00022837"/>
    </source>
</evidence>
<organism evidence="8 9">
    <name type="scientific">Dimargaris verticillata</name>
    <dbReference type="NCBI Taxonomy" id="2761393"/>
    <lineage>
        <taxon>Eukaryota</taxon>
        <taxon>Fungi</taxon>
        <taxon>Fungi incertae sedis</taxon>
        <taxon>Zoopagomycota</taxon>
        <taxon>Kickxellomycotina</taxon>
        <taxon>Dimargaritomycetes</taxon>
        <taxon>Dimargaritales</taxon>
        <taxon>Dimargaritaceae</taxon>
        <taxon>Dimargaris</taxon>
    </lineage>
</organism>
<dbReference type="InterPro" id="IPR011992">
    <property type="entry name" value="EF-hand-dom_pair"/>
</dbReference>
<dbReference type="OrthoDB" id="186625at2759"/>
<dbReference type="GO" id="GO:0005737">
    <property type="term" value="C:cytoplasm"/>
    <property type="evidence" value="ECO:0007669"/>
    <property type="project" value="UniProtKB-SubCell"/>
</dbReference>
<keyword evidence="5" id="KW-0106">Calcium</keyword>
<name>A0A9W8BCE2_9FUNG</name>
<proteinExistence type="predicted"/>
<dbReference type="GO" id="GO:0048306">
    <property type="term" value="F:calcium-dependent protein binding"/>
    <property type="evidence" value="ECO:0007669"/>
    <property type="project" value="UniProtKB-ARBA"/>
</dbReference>
<dbReference type="CDD" id="cd16180">
    <property type="entry name" value="EFh_PEF_Group_I"/>
    <property type="match status" value="1"/>
</dbReference>